<dbReference type="InterPro" id="IPR015424">
    <property type="entry name" value="PyrdxlP-dep_Trfase"/>
</dbReference>
<sequence length="301" mass="31913">MVMGSLEGGTAVCYASGMAAAAAVLDVVRPRRVSLPDDVYHGVRQLFESRAEAGVLSMCQPEDLRQGDLWWVESPSNPKCLLTDLSDVAKRAKAGGVVTVCDSTFATPVLTQPLDHGIDIVMHSTTKSIAGHSDALGGVLVARPARLADDLRAMRTLTGAVPGSLDVWLALRGVRTLKLRVIQACESALSIARWFDSRGVHTWYPGLSTHPGHEVAAGQMSAFGSMLSIDLESASVAGRFVADLGVFENATSLGGVESLAEHRIVSDPTTDPGLVRLSIGIEDVEDLIADLDQALEHPHES</sequence>
<dbReference type="GO" id="GO:0005737">
    <property type="term" value="C:cytoplasm"/>
    <property type="evidence" value="ECO:0007669"/>
    <property type="project" value="TreeGrafter"/>
</dbReference>
<dbReference type="PANTHER" id="PTHR11808">
    <property type="entry name" value="TRANS-SULFURATION ENZYME FAMILY MEMBER"/>
    <property type="match status" value="1"/>
</dbReference>
<name>A0A3B0SSN7_9ZZZZ</name>
<dbReference type="GO" id="GO:0019346">
    <property type="term" value="P:transsulfuration"/>
    <property type="evidence" value="ECO:0007669"/>
    <property type="project" value="InterPro"/>
</dbReference>
<dbReference type="InterPro" id="IPR015421">
    <property type="entry name" value="PyrdxlP-dep_Trfase_major"/>
</dbReference>
<dbReference type="GO" id="GO:0030170">
    <property type="term" value="F:pyridoxal phosphate binding"/>
    <property type="evidence" value="ECO:0007669"/>
    <property type="project" value="InterPro"/>
</dbReference>
<dbReference type="InterPro" id="IPR015422">
    <property type="entry name" value="PyrdxlP-dep_Trfase_small"/>
</dbReference>
<dbReference type="PANTHER" id="PTHR11808:SF35">
    <property type="entry name" value="CYSTATHIONINE GAMMA-SYNTHASE (AFU_ORTHOLOGUE AFUA_7G01590)"/>
    <property type="match status" value="1"/>
</dbReference>
<dbReference type="EC" id="4.4.1.1" evidence="3"/>
<dbReference type="Pfam" id="PF01053">
    <property type="entry name" value="Cys_Met_Meta_PP"/>
    <property type="match status" value="1"/>
</dbReference>
<dbReference type="AlphaFoldDB" id="A0A3B0SSN7"/>
<proteinExistence type="predicted"/>
<dbReference type="Gene3D" id="3.40.640.10">
    <property type="entry name" value="Type I PLP-dependent aspartate aminotransferase-like (Major domain)"/>
    <property type="match status" value="1"/>
</dbReference>
<keyword evidence="3" id="KW-0456">Lyase</keyword>
<evidence type="ECO:0000256" key="2">
    <source>
        <dbReference type="ARBA" id="ARBA00022898"/>
    </source>
</evidence>
<gene>
    <name evidence="3" type="ORF">MNBD_ACTINO01-1520</name>
</gene>
<comment type="cofactor">
    <cofactor evidence="1">
        <name>pyridoxal 5'-phosphate</name>
        <dbReference type="ChEBI" id="CHEBI:597326"/>
    </cofactor>
</comment>
<organism evidence="3">
    <name type="scientific">hydrothermal vent metagenome</name>
    <dbReference type="NCBI Taxonomy" id="652676"/>
    <lineage>
        <taxon>unclassified sequences</taxon>
        <taxon>metagenomes</taxon>
        <taxon>ecological metagenomes</taxon>
    </lineage>
</organism>
<evidence type="ECO:0000256" key="1">
    <source>
        <dbReference type="ARBA" id="ARBA00001933"/>
    </source>
</evidence>
<dbReference type="GO" id="GO:0016846">
    <property type="term" value="F:carbon-sulfur lyase activity"/>
    <property type="evidence" value="ECO:0007669"/>
    <property type="project" value="TreeGrafter"/>
</dbReference>
<protein>
    <submittedName>
        <fullName evidence="3">Cystathionine gamma-lyase</fullName>
        <ecNumber evidence="3">4.4.1.1</ecNumber>
    </submittedName>
</protein>
<dbReference type="EMBL" id="UOEI01000386">
    <property type="protein sequence ID" value="VAW04107.1"/>
    <property type="molecule type" value="Genomic_DNA"/>
</dbReference>
<reference evidence="3" key="1">
    <citation type="submission" date="2018-06" db="EMBL/GenBank/DDBJ databases">
        <authorList>
            <person name="Zhirakovskaya E."/>
        </authorList>
    </citation>
    <scope>NUCLEOTIDE SEQUENCE</scope>
</reference>
<dbReference type="SUPFAM" id="SSF53383">
    <property type="entry name" value="PLP-dependent transferases"/>
    <property type="match status" value="1"/>
</dbReference>
<dbReference type="InterPro" id="IPR000277">
    <property type="entry name" value="Cys/Met-Metab_PyrdxlP-dep_enz"/>
</dbReference>
<dbReference type="Gene3D" id="3.90.1150.10">
    <property type="entry name" value="Aspartate Aminotransferase, domain 1"/>
    <property type="match status" value="1"/>
</dbReference>
<evidence type="ECO:0000313" key="3">
    <source>
        <dbReference type="EMBL" id="VAW04107.1"/>
    </source>
</evidence>
<keyword evidence="2" id="KW-0663">Pyridoxal phosphate</keyword>
<accession>A0A3B0SSN7</accession>